<gene>
    <name evidence="10" type="ORF">CHS0354_023870</name>
</gene>
<dbReference type="Proteomes" id="UP001195483">
    <property type="component" value="Unassembled WGS sequence"/>
</dbReference>
<evidence type="ECO:0000256" key="3">
    <source>
        <dbReference type="ARBA" id="ARBA00011805"/>
    </source>
</evidence>
<keyword evidence="7" id="KW-0472">Membrane</keyword>
<evidence type="ECO:0000256" key="1">
    <source>
        <dbReference type="ARBA" id="ARBA00004496"/>
    </source>
</evidence>
<dbReference type="PANTHER" id="PTHR30473">
    <property type="entry name" value="PROTEIN PHOH"/>
    <property type="match status" value="1"/>
</dbReference>
<dbReference type="GO" id="GO:0004252">
    <property type="term" value="F:serine-type endopeptidase activity"/>
    <property type="evidence" value="ECO:0007669"/>
    <property type="project" value="InterPro"/>
</dbReference>
<keyword evidence="7" id="KW-0378">Hydrolase</keyword>
<evidence type="ECO:0000256" key="4">
    <source>
        <dbReference type="ARBA" id="ARBA00022490"/>
    </source>
</evidence>
<dbReference type="InterPro" id="IPR036286">
    <property type="entry name" value="LexA/Signal_pep-like_sf"/>
</dbReference>
<dbReference type="InterPro" id="IPR027417">
    <property type="entry name" value="P-loop_NTPase"/>
</dbReference>
<dbReference type="GO" id="GO:0005829">
    <property type="term" value="C:cytosol"/>
    <property type="evidence" value="ECO:0007669"/>
    <property type="project" value="TreeGrafter"/>
</dbReference>
<comment type="caution">
    <text evidence="10">The sequence shown here is derived from an EMBL/GenBank/DDBJ whole genome shotgun (WGS) entry which is preliminary data.</text>
</comment>
<evidence type="ECO:0000313" key="10">
    <source>
        <dbReference type="EMBL" id="KAK3582329.1"/>
    </source>
</evidence>
<sequence>MIYGAKIPFTDYRLPGYRNVQLGDIIVFVYPKDNSLNYVKRCVGMPGSTLEIREKKVYVDRVEYPLPPTGLFTDGVIPQSERDDRIFPKHSNYNRDFYGPITIPKKSDIIELNASNYYLYKDVLEYEGYKPSIMGSTVYLNGVQAGRVVLSQNYYFGLGDSRDNSEDSRYWGFIPELNMIGSPLLLYWSWDPNIISLFSRSLLAQEGSLYSGVGLGDFNTVTSPFSLGMSGVSIGVPNQSYVNLSNPAMQSATARTVVSASFSYAGYFQQTRESYAYNSNGRISNFSILIPIWKFAISASYLPLSNSSYNFKEVVSFSKDGFYPVSYSFQYSGIGGLIKIPVALSVTFFESPESGALRLGGSLDIYTGSFEKINYNTPISSTYSSKYSIITKTSFDTFGGYGSTIGLGYTTPSSIFSDHDSFTFGFVVEIPTSLVGNRTQYSDYTTIVTNNVLDGSGRRTVKIYDTTKIISNAETTIPLKLGVGISYSSVHLLIAGDFFFQDWTETKYLGSVLFNLTTSYKINFGASYTVDPRIEANFFLKWIYSVGFYYHKTPYTILNIDIVEYGTSLGISIPMGSSPFSKFNFSINYGRRGTLENKLIVEDILKLELGQNGQINVDELESIIFSVMNNMKSRRSVSNDVVIVNRNVVIKAKTTSQQELFSAAQTHDISFAIGPAGTGKTFISIAIAVAALKEKVVQKLILARPAIEAGENLGFLPGEISQKIEPYLKPLYDAIEYVLPQEKIKEYFEKKIIEVVPLAFMRGRTFSNAYMLLDEAQNATSMQMKMFITRLGQHSKAIIMGDISQTDLPSSQVSGLTEAVTLFKSIKGISFTYFDKTDVLRHKIVRDVIAAYEKKSK</sequence>
<evidence type="ECO:0000259" key="9">
    <source>
        <dbReference type="Pfam" id="PF10502"/>
    </source>
</evidence>
<comment type="subunit">
    <text evidence="3">Heterodimer of 2 subunits, IMMPL1 and IMMPL2.</text>
</comment>
<dbReference type="CDD" id="cd06530">
    <property type="entry name" value="S26_SPase_I"/>
    <property type="match status" value="2"/>
</dbReference>
<name>A0AAE0VLI7_9BIVA</name>
<comment type="similarity">
    <text evidence="7">Belongs to the peptidase S26 family.</text>
</comment>
<comment type="similarity">
    <text evidence="2">Belongs to the PhoH family.</text>
</comment>
<dbReference type="AlphaFoldDB" id="A0AAE0VLI7"/>
<evidence type="ECO:0000313" key="11">
    <source>
        <dbReference type="Proteomes" id="UP001195483"/>
    </source>
</evidence>
<dbReference type="Pfam" id="PF02562">
    <property type="entry name" value="PhoH"/>
    <property type="match status" value="1"/>
</dbReference>
<dbReference type="PANTHER" id="PTHR30473:SF1">
    <property type="entry name" value="PHOH-LIKE PROTEIN"/>
    <property type="match status" value="1"/>
</dbReference>
<evidence type="ECO:0000256" key="7">
    <source>
        <dbReference type="RuleBase" id="RU362041"/>
    </source>
</evidence>
<keyword evidence="7" id="KW-0645">Protease</keyword>
<dbReference type="Gene3D" id="3.40.50.300">
    <property type="entry name" value="P-loop containing nucleotide triphosphate hydrolases"/>
    <property type="match status" value="1"/>
</dbReference>
<dbReference type="NCBIfam" id="TIGR02227">
    <property type="entry name" value="sigpep_I_bact"/>
    <property type="match status" value="1"/>
</dbReference>
<dbReference type="GO" id="GO:0005743">
    <property type="term" value="C:mitochondrial inner membrane"/>
    <property type="evidence" value="ECO:0007669"/>
    <property type="project" value="UniProtKB-SubCell"/>
</dbReference>
<dbReference type="FunFam" id="3.40.50.300:FF:000013">
    <property type="entry name" value="PhoH family ATPase"/>
    <property type="match status" value="1"/>
</dbReference>
<keyword evidence="4" id="KW-0963">Cytoplasm</keyword>
<dbReference type="Pfam" id="PF10502">
    <property type="entry name" value="Peptidase_S26"/>
    <property type="match status" value="1"/>
</dbReference>
<dbReference type="InterPro" id="IPR051451">
    <property type="entry name" value="PhoH2-like"/>
</dbReference>
<evidence type="ECO:0000256" key="6">
    <source>
        <dbReference type="ARBA" id="ARBA00022840"/>
    </source>
</evidence>
<dbReference type="PRINTS" id="PR00727">
    <property type="entry name" value="LEADERPTASE"/>
</dbReference>
<protein>
    <recommendedName>
        <fullName evidence="7">Mitochondrial inner membrane protease subunit</fullName>
        <ecNumber evidence="7">3.4.21.-</ecNumber>
    </recommendedName>
</protein>
<dbReference type="InterPro" id="IPR003714">
    <property type="entry name" value="PhoH"/>
</dbReference>
<dbReference type="GO" id="GO:0006465">
    <property type="term" value="P:signal peptide processing"/>
    <property type="evidence" value="ECO:0007669"/>
    <property type="project" value="InterPro"/>
</dbReference>
<dbReference type="EC" id="3.4.21.-" evidence="7"/>
<reference evidence="10" key="2">
    <citation type="journal article" date="2021" name="Genome Biol. Evol.">
        <title>Developing a high-quality reference genome for a parasitic bivalve with doubly uniparental inheritance (Bivalvia: Unionida).</title>
        <authorList>
            <person name="Smith C.H."/>
        </authorList>
    </citation>
    <scope>NUCLEOTIDE SEQUENCE</scope>
    <source>
        <strain evidence="10">CHS0354</strain>
        <tissue evidence="10">Mantle</tissue>
    </source>
</reference>
<feature type="domain" description="PhoH-like protein" evidence="8">
    <location>
        <begin position="650"/>
        <end position="853"/>
    </location>
</feature>
<evidence type="ECO:0000259" key="8">
    <source>
        <dbReference type="Pfam" id="PF02562"/>
    </source>
</evidence>
<accession>A0AAE0VLI7</accession>
<keyword evidence="7" id="KW-0999">Mitochondrion inner membrane</keyword>
<dbReference type="SUPFAM" id="SSF52540">
    <property type="entry name" value="P-loop containing nucleoside triphosphate hydrolases"/>
    <property type="match status" value="1"/>
</dbReference>
<dbReference type="EMBL" id="JAEAOA010001427">
    <property type="protein sequence ID" value="KAK3582329.1"/>
    <property type="molecule type" value="Genomic_DNA"/>
</dbReference>
<proteinExistence type="inferred from homology"/>
<dbReference type="InterPro" id="IPR019533">
    <property type="entry name" value="Peptidase_S26"/>
</dbReference>
<feature type="domain" description="Peptidase S26" evidence="9">
    <location>
        <begin position="17"/>
        <end position="188"/>
    </location>
</feature>
<evidence type="ECO:0000256" key="5">
    <source>
        <dbReference type="ARBA" id="ARBA00022741"/>
    </source>
</evidence>
<reference evidence="10" key="1">
    <citation type="journal article" date="2021" name="Genome Biol. Evol.">
        <title>A High-Quality Reference Genome for a Parasitic Bivalve with Doubly Uniparental Inheritance (Bivalvia: Unionida).</title>
        <authorList>
            <person name="Smith C.H."/>
        </authorList>
    </citation>
    <scope>NUCLEOTIDE SEQUENCE</scope>
    <source>
        <strain evidence="10">CHS0354</strain>
    </source>
</reference>
<dbReference type="SUPFAM" id="SSF51306">
    <property type="entry name" value="LexA/Signal peptidase"/>
    <property type="match status" value="1"/>
</dbReference>
<dbReference type="InterPro" id="IPR000223">
    <property type="entry name" value="Pept_S26A_signal_pept_1"/>
</dbReference>
<dbReference type="Gene3D" id="2.10.109.10">
    <property type="entry name" value="Umud Fragment, subunit A"/>
    <property type="match status" value="1"/>
</dbReference>
<evidence type="ECO:0000256" key="2">
    <source>
        <dbReference type="ARBA" id="ARBA00010393"/>
    </source>
</evidence>
<comment type="subcellular location">
    <subcellularLocation>
        <location evidence="1">Cytoplasm</location>
    </subcellularLocation>
    <subcellularLocation>
        <location evidence="7">Mitochondrion inner membrane</location>
    </subcellularLocation>
</comment>
<keyword evidence="11" id="KW-1185">Reference proteome</keyword>
<keyword evidence="5" id="KW-0547">Nucleotide-binding</keyword>
<organism evidence="10 11">
    <name type="scientific">Potamilus streckersoni</name>
    <dbReference type="NCBI Taxonomy" id="2493646"/>
    <lineage>
        <taxon>Eukaryota</taxon>
        <taxon>Metazoa</taxon>
        <taxon>Spiralia</taxon>
        <taxon>Lophotrochozoa</taxon>
        <taxon>Mollusca</taxon>
        <taxon>Bivalvia</taxon>
        <taxon>Autobranchia</taxon>
        <taxon>Heteroconchia</taxon>
        <taxon>Palaeoheterodonta</taxon>
        <taxon>Unionida</taxon>
        <taxon>Unionoidea</taxon>
        <taxon>Unionidae</taxon>
        <taxon>Ambleminae</taxon>
        <taxon>Lampsilini</taxon>
        <taxon>Potamilus</taxon>
    </lineage>
</organism>
<dbReference type="GO" id="GO:0005524">
    <property type="term" value="F:ATP binding"/>
    <property type="evidence" value="ECO:0007669"/>
    <property type="project" value="UniProtKB-KW"/>
</dbReference>
<keyword evidence="6" id="KW-0067">ATP-binding</keyword>
<reference evidence="10" key="3">
    <citation type="submission" date="2023-05" db="EMBL/GenBank/DDBJ databases">
        <authorList>
            <person name="Smith C.H."/>
        </authorList>
    </citation>
    <scope>NUCLEOTIDE SEQUENCE</scope>
    <source>
        <strain evidence="10">CHS0354</strain>
        <tissue evidence="10">Mantle</tissue>
    </source>
</reference>
<keyword evidence="7" id="KW-0496">Mitochondrion</keyword>